<dbReference type="HOGENOM" id="CLU_2439250_0_0_10"/>
<keyword evidence="2" id="KW-1185">Reference proteome</keyword>
<organism evidence="1 2">
    <name type="scientific">Sphingobacterium spiritivorum ATCC 33861</name>
    <dbReference type="NCBI Taxonomy" id="525373"/>
    <lineage>
        <taxon>Bacteria</taxon>
        <taxon>Pseudomonadati</taxon>
        <taxon>Bacteroidota</taxon>
        <taxon>Sphingobacteriia</taxon>
        <taxon>Sphingobacteriales</taxon>
        <taxon>Sphingobacteriaceae</taxon>
        <taxon>Sphingobacterium</taxon>
    </lineage>
</organism>
<dbReference type="STRING" id="525373.HMPREF0766_12429"/>
<reference evidence="1" key="1">
    <citation type="submission" date="2010-07" db="EMBL/GenBank/DDBJ databases">
        <authorList>
            <person name="Muzny D."/>
            <person name="Qin X."/>
            <person name="Buhay C."/>
            <person name="Dugan-Rocha S."/>
            <person name="Ding Y."/>
            <person name="Chen G."/>
            <person name="Hawes A."/>
            <person name="Holder M."/>
            <person name="Jhangiani S."/>
            <person name="Johnson A."/>
            <person name="Khan Z."/>
            <person name="Li Z."/>
            <person name="Liu W."/>
            <person name="Liu X."/>
            <person name="Perez L."/>
            <person name="Shen H."/>
            <person name="Wang Q."/>
            <person name="Watt J."/>
            <person name="Xi L."/>
            <person name="Xin Y."/>
            <person name="Zhou J."/>
            <person name="Deng J."/>
            <person name="Jiang H."/>
            <person name="Liu Y."/>
            <person name="Qu J."/>
            <person name="Song X.-Z."/>
            <person name="Zhang L."/>
            <person name="Villasana D."/>
            <person name="Johnson A."/>
            <person name="Liu J."/>
            <person name="Liyanage D."/>
            <person name="Lorensuhewa L."/>
            <person name="Robinson T."/>
            <person name="Song A."/>
            <person name="Song B.-B."/>
            <person name="Dinh H."/>
            <person name="Thornton R."/>
            <person name="Coyle M."/>
            <person name="Francisco L."/>
            <person name="Jackson L."/>
            <person name="Javaid M."/>
            <person name="Korchina V."/>
            <person name="Kovar C."/>
            <person name="Mata R."/>
            <person name="Mathew T."/>
            <person name="Ngo R."/>
            <person name="Nguyen L."/>
            <person name="Nguyen N."/>
            <person name="Okwuonu G."/>
            <person name="Ongeri F."/>
            <person name="Pham C."/>
            <person name="Simmons D."/>
            <person name="Wilczek-Boney K."/>
            <person name="Hale W."/>
            <person name="Jakkamsetti A."/>
            <person name="Pham P."/>
            <person name="Ruth R."/>
            <person name="San Lucas F."/>
            <person name="Warren J."/>
            <person name="Zhang J."/>
            <person name="Zhao Z."/>
            <person name="Zhou C."/>
            <person name="Zhu D."/>
            <person name="Lee S."/>
            <person name="Bess C."/>
            <person name="Blankenburg K."/>
            <person name="Forbes L."/>
            <person name="Fu Q."/>
            <person name="Gubbala S."/>
            <person name="Hirani K."/>
            <person name="Jayaseelan J.C."/>
            <person name="Lara F."/>
            <person name="Munidasa M."/>
            <person name="Palculict T."/>
            <person name="Patil S."/>
            <person name="Pu L.-L."/>
            <person name="Saada N."/>
            <person name="Tang L."/>
            <person name="Weissenberger G."/>
            <person name="Zhu Y."/>
            <person name="Hemphill L."/>
            <person name="Shang Y."/>
            <person name="Youmans B."/>
            <person name="Ayvaz T."/>
            <person name="Ross M."/>
            <person name="Santibanez J."/>
            <person name="Aqrawi P."/>
            <person name="Gross S."/>
            <person name="Joshi V."/>
            <person name="Fowler G."/>
            <person name="Nazareth L."/>
            <person name="Reid J."/>
            <person name="Worley K."/>
            <person name="Petrosino J."/>
            <person name="Highlander S."/>
            <person name="Gibbs R."/>
        </authorList>
    </citation>
    <scope>NUCLEOTIDE SEQUENCE [LARGE SCALE GENOMIC DNA]</scope>
    <source>
        <strain evidence="1">ATCC 33861</strain>
    </source>
</reference>
<comment type="caution">
    <text evidence="1">The sequence shown here is derived from an EMBL/GenBank/DDBJ whole genome shotgun (WGS) entry which is preliminary data.</text>
</comment>
<dbReference type="EMBL" id="ACHA02000011">
    <property type="protein sequence ID" value="EFK57356.1"/>
    <property type="molecule type" value="Genomic_DNA"/>
</dbReference>
<dbReference type="Proteomes" id="UP000006258">
    <property type="component" value="Unassembled WGS sequence"/>
</dbReference>
<accession>D7VN59</accession>
<dbReference type="RefSeq" id="WP_002992971.1">
    <property type="nucleotide sequence ID" value="NZ_GL379770.1"/>
</dbReference>
<protein>
    <submittedName>
        <fullName evidence="1">Uncharacterized protein</fullName>
    </submittedName>
</protein>
<sequence>MIEQYPDKLVREDGSQLSCRFYPNNRSAGLKKIKDGAEVDVKFTIALPVDSPMLLVDEVITGYDRNGEVIVWQDSIAIFHRGQLHCVAYV</sequence>
<dbReference type="OrthoDB" id="9911626at2"/>
<evidence type="ECO:0000313" key="2">
    <source>
        <dbReference type="Proteomes" id="UP000006258"/>
    </source>
</evidence>
<dbReference type="GeneID" id="95427970"/>
<dbReference type="AlphaFoldDB" id="D7VN59"/>
<name>D7VN59_SPHSI</name>
<gene>
    <name evidence="1" type="ORF">HMPREF0766_12429</name>
</gene>
<evidence type="ECO:0000313" key="1">
    <source>
        <dbReference type="EMBL" id="EFK57356.1"/>
    </source>
</evidence>
<proteinExistence type="predicted"/>